<feature type="domain" description="Ribosomal protein/NADH dehydrogenase" evidence="5">
    <location>
        <begin position="42"/>
        <end position="122"/>
    </location>
</feature>
<dbReference type="SUPFAM" id="SSF52833">
    <property type="entry name" value="Thioredoxin-like"/>
    <property type="match status" value="1"/>
</dbReference>
<dbReference type="HOGENOM" id="CLU_141769_0_0_1"/>
<dbReference type="EMBL" id="HE978316">
    <property type="protein sequence ID" value="CCK69218.1"/>
    <property type="molecule type" value="Genomic_DNA"/>
</dbReference>
<reference evidence="6 7" key="1">
    <citation type="journal article" date="2011" name="Proc. Natl. Acad. Sci. U.S.A.">
        <title>Evolutionary erosion of yeast sex chromosomes by mating-type switching accidents.</title>
        <authorList>
            <person name="Gordon J.L."/>
            <person name="Armisen D."/>
            <person name="Proux-Wera E."/>
            <person name="Oheigeartaigh S.S."/>
            <person name="Byrne K.P."/>
            <person name="Wolfe K.H."/>
        </authorList>
    </citation>
    <scope>NUCLEOTIDE SEQUENCE [LARGE SCALE GENOMIC DNA]</scope>
    <source>
        <strain evidence="7">ATCC MYA-139 / BCRC 22969 / CBS 8797 / CCRC 22969 / KCTC 17520 / NBRC 10181 / NCYC 3082</strain>
    </source>
</reference>
<dbReference type="eggNOG" id="ENOG502S1AY">
    <property type="taxonomic scope" value="Eukaryota"/>
</dbReference>
<comment type="subcellular location">
    <subcellularLocation>
        <location evidence="1">Mitochondrion</location>
    </subcellularLocation>
</comment>
<accession>J7RI53</accession>
<organism evidence="6 7">
    <name type="scientific">Huiozyma naganishii (strain ATCC MYA-139 / BCRC 22969 / CBS 8797 / KCTC 17520 / NBRC 10181 / NCYC 3082 / Yp74L-3)</name>
    <name type="common">Yeast</name>
    <name type="synonym">Kazachstania naganishii</name>
    <dbReference type="NCBI Taxonomy" id="1071383"/>
    <lineage>
        <taxon>Eukaryota</taxon>
        <taxon>Fungi</taxon>
        <taxon>Dikarya</taxon>
        <taxon>Ascomycota</taxon>
        <taxon>Saccharomycotina</taxon>
        <taxon>Saccharomycetes</taxon>
        <taxon>Saccharomycetales</taxon>
        <taxon>Saccharomycetaceae</taxon>
        <taxon>Huiozyma</taxon>
    </lineage>
</organism>
<evidence type="ECO:0000313" key="7">
    <source>
        <dbReference type="Proteomes" id="UP000006310"/>
    </source>
</evidence>
<dbReference type="GO" id="GO:0003735">
    <property type="term" value="F:structural constituent of ribosome"/>
    <property type="evidence" value="ECO:0007669"/>
    <property type="project" value="EnsemblFungi"/>
</dbReference>
<dbReference type="SMART" id="SM00916">
    <property type="entry name" value="L51_S25_CI-B8"/>
    <property type="match status" value="1"/>
</dbReference>
<name>J7RI53_HUIN7</name>
<keyword evidence="4" id="KW-0687">Ribonucleoprotein</keyword>
<dbReference type="InterPro" id="IPR036249">
    <property type="entry name" value="Thioredoxin-like_sf"/>
</dbReference>
<evidence type="ECO:0000256" key="2">
    <source>
        <dbReference type="ARBA" id="ARBA00022980"/>
    </source>
</evidence>
<reference evidence="7" key="2">
    <citation type="submission" date="2012-08" db="EMBL/GenBank/DDBJ databases">
        <title>Genome sequence of Kazachstania naganishii.</title>
        <authorList>
            <person name="Gordon J.L."/>
            <person name="Armisen D."/>
            <person name="Proux-Wera E."/>
            <person name="OhEigeartaigh S.S."/>
            <person name="Byrne K.P."/>
            <person name="Wolfe K.H."/>
        </authorList>
    </citation>
    <scope>NUCLEOTIDE SEQUENCE [LARGE SCALE GENOMIC DNA]</scope>
    <source>
        <strain evidence="7">ATCC MYA-139 / BCRC 22969 / CBS 8797 / CCRC 22969 / KCTC 17520 / NBRC 10181 / NCYC 3082</strain>
    </source>
</reference>
<evidence type="ECO:0000256" key="1">
    <source>
        <dbReference type="ARBA" id="ARBA00004173"/>
    </source>
</evidence>
<dbReference type="OrthoDB" id="1696305at2759"/>
<proteinExistence type="predicted"/>
<keyword evidence="3" id="KW-0496">Mitochondrion</keyword>
<sequence length="136" mass="15942">MTKSRVVKQLKNLNKVVYTTKLPQIVIDRTKYEAMKLTFQRQNTNGHMGARKFWHDYLPTLQYYNPDFRIELLRIFNSKKNVDVPCILEMLDTQGQAVETIDMKGKQSAEIMQELLKTIDHTQVPKDQIVELGNKD</sequence>
<dbReference type="GO" id="GO:0032543">
    <property type="term" value="P:mitochondrial translation"/>
    <property type="evidence" value="ECO:0007669"/>
    <property type="project" value="EnsemblFungi"/>
</dbReference>
<dbReference type="GeneID" id="34524898"/>
<dbReference type="InterPro" id="IPR040049">
    <property type="entry name" value="Ribosomal_mS25/mL61"/>
</dbReference>
<evidence type="ECO:0000256" key="4">
    <source>
        <dbReference type="ARBA" id="ARBA00023274"/>
    </source>
</evidence>
<dbReference type="STRING" id="1071383.J7RI53"/>
<dbReference type="Pfam" id="PF05047">
    <property type="entry name" value="L51_S25_CI-B8"/>
    <property type="match status" value="1"/>
</dbReference>
<dbReference type="Proteomes" id="UP000006310">
    <property type="component" value="Chromosome 3"/>
</dbReference>
<dbReference type="PANTHER" id="PTHR13274">
    <property type="entry name" value="MITOCHONDRIAL RIBOSOMAL PROTEIN S25"/>
    <property type="match status" value="1"/>
</dbReference>
<dbReference type="InterPro" id="IPR007741">
    <property type="entry name" value="Ribosomal_mL43/mS25/NADH_DH"/>
</dbReference>
<keyword evidence="2" id="KW-0689">Ribosomal protein</keyword>
<evidence type="ECO:0000256" key="3">
    <source>
        <dbReference type="ARBA" id="ARBA00023128"/>
    </source>
</evidence>
<dbReference type="KEGG" id="kng:KNAG_0C01050"/>
<dbReference type="GO" id="GO:0005762">
    <property type="term" value="C:mitochondrial large ribosomal subunit"/>
    <property type="evidence" value="ECO:0007669"/>
    <property type="project" value="EnsemblFungi"/>
</dbReference>
<gene>
    <name evidence="6" type="primary">KNAG0C01050</name>
    <name evidence="6" type="ordered locus">KNAG_0C01050</name>
</gene>
<dbReference type="AlphaFoldDB" id="J7RI53"/>
<dbReference type="OMA" id="QNHNGHM"/>
<protein>
    <recommendedName>
        <fullName evidence="5">Ribosomal protein/NADH dehydrogenase domain-containing protein</fullName>
    </recommendedName>
</protein>
<keyword evidence="7" id="KW-1185">Reference proteome</keyword>
<evidence type="ECO:0000313" key="6">
    <source>
        <dbReference type="EMBL" id="CCK69218.1"/>
    </source>
</evidence>
<evidence type="ECO:0000259" key="5">
    <source>
        <dbReference type="SMART" id="SM00916"/>
    </source>
</evidence>
<dbReference type="RefSeq" id="XP_022463464.1">
    <property type="nucleotide sequence ID" value="XM_022606805.1"/>
</dbReference>
<dbReference type="PANTHER" id="PTHR13274:SF2">
    <property type="entry name" value="SMALL RIBOSOMAL SUBUNIT PROTEIN MS25"/>
    <property type="match status" value="1"/>
</dbReference>